<feature type="non-terminal residue" evidence="5">
    <location>
        <position position="183"/>
    </location>
</feature>
<gene>
    <name evidence="5" type="ORF">DV515_00004879</name>
</gene>
<evidence type="ECO:0000259" key="4">
    <source>
        <dbReference type="PROSITE" id="PS51211"/>
    </source>
</evidence>
<dbReference type="PANTHER" id="PTHR23345:SF15">
    <property type="entry name" value="VITELLOGENIN 1-RELATED"/>
    <property type="match status" value="1"/>
</dbReference>
<organism evidence="5 6">
    <name type="scientific">Chloebia gouldiae</name>
    <name type="common">Gouldian finch</name>
    <name type="synonym">Erythrura gouldiae</name>
    <dbReference type="NCBI Taxonomy" id="44316"/>
    <lineage>
        <taxon>Eukaryota</taxon>
        <taxon>Metazoa</taxon>
        <taxon>Chordata</taxon>
        <taxon>Craniata</taxon>
        <taxon>Vertebrata</taxon>
        <taxon>Euteleostomi</taxon>
        <taxon>Archelosauria</taxon>
        <taxon>Archosauria</taxon>
        <taxon>Dinosauria</taxon>
        <taxon>Saurischia</taxon>
        <taxon>Theropoda</taxon>
        <taxon>Coelurosauria</taxon>
        <taxon>Aves</taxon>
        <taxon>Neognathae</taxon>
        <taxon>Neoaves</taxon>
        <taxon>Telluraves</taxon>
        <taxon>Australaves</taxon>
        <taxon>Passeriformes</taxon>
        <taxon>Passeroidea</taxon>
        <taxon>Passeridae</taxon>
        <taxon>Chloebia</taxon>
    </lineage>
</organism>
<evidence type="ECO:0000256" key="2">
    <source>
        <dbReference type="ARBA" id="ARBA00022761"/>
    </source>
</evidence>
<dbReference type="GO" id="GO:0071391">
    <property type="term" value="P:cellular response to estrogen stimulus"/>
    <property type="evidence" value="ECO:0007669"/>
    <property type="project" value="TreeGrafter"/>
</dbReference>
<comment type="caution">
    <text evidence="5">The sequence shown here is derived from an EMBL/GenBank/DDBJ whole genome shotgun (WGS) entry which is preliminary data.</text>
</comment>
<dbReference type="Pfam" id="PF01347">
    <property type="entry name" value="Vitellogenin_N"/>
    <property type="match status" value="1"/>
</dbReference>
<dbReference type="Gene3D" id="2.30.230.10">
    <property type="entry name" value="Lipovitellin, beta-sheet shell regions, chain A"/>
    <property type="match status" value="1"/>
</dbReference>
<dbReference type="EMBL" id="QUSF01000010">
    <property type="protein sequence ID" value="RLW05938.1"/>
    <property type="molecule type" value="Genomic_DNA"/>
</dbReference>
<keyword evidence="6" id="KW-1185">Reference proteome</keyword>
<evidence type="ECO:0000256" key="3">
    <source>
        <dbReference type="PROSITE-ProRule" id="PRU00557"/>
    </source>
</evidence>
<dbReference type="AlphaFoldDB" id="A0A3L8SS61"/>
<proteinExistence type="predicted"/>
<evidence type="ECO:0000256" key="1">
    <source>
        <dbReference type="ARBA" id="ARBA00022729"/>
    </source>
</evidence>
<name>A0A3L8SS61_CHLGU</name>
<dbReference type="GO" id="GO:0005319">
    <property type="term" value="F:lipid transporter activity"/>
    <property type="evidence" value="ECO:0007669"/>
    <property type="project" value="InterPro"/>
</dbReference>
<dbReference type="PANTHER" id="PTHR23345">
    <property type="entry name" value="VITELLOGENIN-RELATED"/>
    <property type="match status" value="1"/>
</dbReference>
<dbReference type="OrthoDB" id="5956066at2759"/>
<sequence length="183" mass="20450">MLQITIKKTQNVYELQEAGIEGICQTRYVIQDDSKNNRATISKSKDLTDCQDKAVKNLGMAYIRPCPTCPLVRAAQSHRCPARKARNMKGTVTFTYKIKYDDSGASLTSAMSDQVYQISPFNEPNGAVVMEARQELSLVGTKRPPISAPTSELQKQGSLRYHFSGELLQMPIPLIRIKNPDLQ</sequence>
<feature type="domain" description="Vitellogenin" evidence="4">
    <location>
        <begin position="1"/>
        <end position="183"/>
    </location>
</feature>
<keyword evidence="2" id="KW-0758">Storage protein</keyword>
<dbReference type="GO" id="GO:0045735">
    <property type="term" value="F:nutrient reservoir activity"/>
    <property type="evidence" value="ECO:0007669"/>
    <property type="project" value="UniProtKB-KW"/>
</dbReference>
<reference evidence="5 6" key="1">
    <citation type="journal article" date="2018" name="Proc. R. Soc. B">
        <title>A non-coding region near Follistatin controls head colour polymorphism in the Gouldian finch.</title>
        <authorList>
            <person name="Toomey M.B."/>
            <person name="Marques C.I."/>
            <person name="Andrade P."/>
            <person name="Araujo P.M."/>
            <person name="Sabatino S."/>
            <person name="Gazda M.A."/>
            <person name="Afonso S."/>
            <person name="Lopes R.J."/>
            <person name="Corbo J.C."/>
            <person name="Carneiro M."/>
        </authorList>
    </citation>
    <scope>NUCLEOTIDE SEQUENCE [LARGE SCALE GENOMIC DNA]</scope>
    <source>
        <strain evidence="5">Red01</strain>
        <tissue evidence="5">Muscle</tissue>
    </source>
</reference>
<feature type="disulfide bond" evidence="3">
    <location>
        <begin position="24"/>
        <end position="50"/>
    </location>
</feature>
<accession>A0A3L8SS61</accession>
<dbReference type="PROSITE" id="PS51211">
    <property type="entry name" value="VITELLOGENIN"/>
    <property type="match status" value="1"/>
</dbReference>
<evidence type="ECO:0000313" key="5">
    <source>
        <dbReference type="EMBL" id="RLW05938.1"/>
    </source>
</evidence>
<dbReference type="Proteomes" id="UP000276834">
    <property type="component" value="Unassembled WGS sequence"/>
</dbReference>
<protein>
    <recommendedName>
        <fullName evidence="4">Vitellogenin domain-containing protein</fullName>
    </recommendedName>
</protein>
<dbReference type="InterPro" id="IPR001747">
    <property type="entry name" value="Vitellogenin_N"/>
</dbReference>
<dbReference type="SUPFAM" id="SSF56968">
    <property type="entry name" value="Lipovitellin-phosvitin complex, beta-sheet shell regions"/>
    <property type="match status" value="1"/>
</dbReference>
<comment type="caution">
    <text evidence="3">Lacks conserved residue(s) required for the propagation of feature annotation.</text>
</comment>
<dbReference type="InterPro" id="IPR050733">
    <property type="entry name" value="Vitellogenin/Apolipophorin"/>
</dbReference>
<dbReference type="InterPro" id="IPR015816">
    <property type="entry name" value="Vitellinogen_b-sht_N"/>
</dbReference>
<dbReference type="GO" id="GO:0032355">
    <property type="term" value="P:response to estradiol"/>
    <property type="evidence" value="ECO:0007669"/>
    <property type="project" value="TreeGrafter"/>
</dbReference>
<keyword evidence="1" id="KW-0732">Signal</keyword>
<keyword evidence="3" id="KW-1015">Disulfide bond</keyword>
<feature type="disulfide bond" evidence="3">
    <location>
        <begin position="66"/>
        <end position="69"/>
    </location>
</feature>
<dbReference type="InterPro" id="IPR015819">
    <property type="entry name" value="Lipid_transp_b-sht_shell"/>
</dbReference>
<evidence type="ECO:0000313" key="6">
    <source>
        <dbReference type="Proteomes" id="UP000276834"/>
    </source>
</evidence>